<feature type="non-terminal residue" evidence="1">
    <location>
        <position position="155"/>
    </location>
</feature>
<accession>A0ACC3D416</accession>
<proteinExistence type="predicted"/>
<protein>
    <submittedName>
        <fullName evidence="1">Uncharacterized protein</fullName>
    </submittedName>
</protein>
<reference evidence="1" key="1">
    <citation type="submission" date="2024-09" db="EMBL/GenBank/DDBJ databases">
        <title>Black Yeasts Isolated from many extreme environments.</title>
        <authorList>
            <person name="Coleine C."/>
            <person name="Stajich J.E."/>
            <person name="Selbmann L."/>
        </authorList>
    </citation>
    <scope>NUCLEOTIDE SEQUENCE</scope>
    <source>
        <strain evidence="1">CCFEE 5737</strain>
    </source>
</reference>
<comment type="caution">
    <text evidence="1">The sequence shown here is derived from an EMBL/GenBank/DDBJ whole genome shotgun (WGS) entry which is preliminary data.</text>
</comment>
<sequence length="155" mass="15343">MPSIQSSFSSDRPFLAAVGPIRPTSPPPPPAFDPDPDPGPEPTDPSPEPTDPTDLGVHSSPAAAPTAPPFVPAHSVPSPLTNLSATGVPTASPKTMLSRAPPPPTPTPTTSPKLVLPTLNSIALSGLAVASPPTPPGIDAGTTAVAAKISTAPDP</sequence>
<evidence type="ECO:0000313" key="1">
    <source>
        <dbReference type="EMBL" id="KAK3061538.1"/>
    </source>
</evidence>
<gene>
    <name evidence="1" type="ORF">LTS18_005970</name>
</gene>
<keyword evidence="2" id="KW-1185">Reference proteome</keyword>
<dbReference type="Proteomes" id="UP001186974">
    <property type="component" value="Unassembled WGS sequence"/>
</dbReference>
<name>A0ACC3D416_9PEZI</name>
<dbReference type="EMBL" id="JAWDJW010007776">
    <property type="protein sequence ID" value="KAK3061538.1"/>
    <property type="molecule type" value="Genomic_DNA"/>
</dbReference>
<organism evidence="1 2">
    <name type="scientific">Coniosporium uncinatum</name>
    <dbReference type="NCBI Taxonomy" id="93489"/>
    <lineage>
        <taxon>Eukaryota</taxon>
        <taxon>Fungi</taxon>
        <taxon>Dikarya</taxon>
        <taxon>Ascomycota</taxon>
        <taxon>Pezizomycotina</taxon>
        <taxon>Dothideomycetes</taxon>
        <taxon>Dothideomycetes incertae sedis</taxon>
        <taxon>Coniosporium</taxon>
    </lineage>
</organism>
<evidence type="ECO:0000313" key="2">
    <source>
        <dbReference type="Proteomes" id="UP001186974"/>
    </source>
</evidence>